<dbReference type="SUPFAM" id="SSF46785">
    <property type="entry name" value="Winged helix' DNA-binding domain"/>
    <property type="match status" value="2"/>
</dbReference>
<name>A0ABM9A9E3_9VIBR</name>
<proteinExistence type="inferred from homology"/>
<gene>
    <name evidence="3" type="ORF">VMF7928_04404</name>
</gene>
<organism evidence="3 4">
    <name type="scientific">Vibrio marisflavi CECT 7928</name>
    <dbReference type="NCBI Taxonomy" id="634439"/>
    <lineage>
        <taxon>Bacteria</taxon>
        <taxon>Pseudomonadati</taxon>
        <taxon>Pseudomonadota</taxon>
        <taxon>Gammaproteobacteria</taxon>
        <taxon>Vibrionales</taxon>
        <taxon>Vibrionaceae</taxon>
        <taxon>Vibrio</taxon>
    </lineage>
</organism>
<keyword evidence="4" id="KW-1185">Reference proteome</keyword>
<dbReference type="InterPro" id="IPR036388">
    <property type="entry name" value="WH-like_DNA-bd_sf"/>
</dbReference>
<dbReference type="Proteomes" id="UP000838748">
    <property type="component" value="Unassembled WGS sequence"/>
</dbReference>
<dbReference type="Gene3D" id="1.10.10.10">
    <property type="entry name" value="Winged helix-like DNA-binding domain superfamily/Winged helix DNA-binding domain"/>
    <property type="match status" value="2"/>
</dbReference>
<evidence type="ECO:0000313" key="3">
    <source>
        <dbReference type="EMBL" id="CAH0543108.1"/>
    </source>
</evidence>
<dbReference type="EMBL" id="CAKLDM010000004">
    <property type="protein sequence ID" value="CAH0543108.1"/>
    <property type="molecule type" value="Genomic_DNA"/>
</dbReference>
<dbReference type="RefSeq" id="WP_237363974.1">
    <property type="nucleotide sequence ID" value="NZ_CAKLDM010000004.1"/>
</dbReference>
<comment type="similarity">
    <text evidence="1">Belongs to the initiator RepB protein family.</text>
</comment>
<protein>
    <recommendedName>
        <fullName evidence="2">Initiator Rep protein WH1 domain-containing protein</fullName>
    </recommendedName>
</protein>
<dbReference type="InterPro" id="IPR000525">
    <property type="entry name" value="Initiator_Rep_WH1"/>
</dbReference>
<sequence length="340" mass="39395">MNQQKKLPKHIKKGHQLVFSQQDLTTREANLFGLMMAHMTPADWESGSPEYRFTAAQLCEWLSINNRAVGSQLKGVVARLLTRNIGIVTDNKGDTEFEFTPLFSKAIYKDRVLTLKPNIELESEYIEYNKGFALIDTKSYLGLKREYTKRLYEMLSRFKNKGSKLNPIEIDDLRCYMGLVTESGQIKSDKGSFKNPSTVVRYCVKDSIAELCSNPKTNKELLFHTTKDGLGFKYHKNGRKIVAIEFIYSWINEANPIEKLNFEDAKRNITRLETKRLTTDEKLTSDELELLIYSYRSIGEEEDAVEIEKLLDESKQVKVAEKEQDKSFLDKIRELKRMEK</sequence>
<dbReference type="Pfam" id="PF01051">
    <property type="entry name" value="Rep3_N"/>
    <property type="match status" value="1"/>
</dbReference>
<evidence type="ECO:0000256" key="1">
    <source>
        <dbReference type="ARBA" id="ARBA00038283"/>
    </source>
</evidence>
<dbReference type="InterPro" id="IPR036390">
    <property type="entry name" value="WH_DNA-bd_sf"/>
</dbReference>
<comment type="caution">
    <text evidence="3">The sequence shown here is derived from an EMBL/GenBank/DDBJ whole genome shotgun (WGS) entry which is preliminary data.</text>
</comment>
<evidence type="ECO:0000313" key="4">
    <source>
        <dbReference type="Proteomes" id="UP000838748"/>
    </source>
</evidence>
<reference evidence="3" key="1">
    <citation type="submission" date="2021-11" db="EMBL/GenBank/DDBJ databases">
        <authorList>
            <person name="Rodrigo-Torres L."/>
            <person name="Arahal R. D."/>
            <person name="Lucena T."/>
        </authorList>
    </citation>
    <scope>NUCLEOTIDE SEQUENCE</scope>
    <source>
        <strain evidence="3">CECT 7928</strain>
    </source>
</reference>
<accession>A0ABM9A9E3</accession>
<feature type="domain" description="Initiator Rep protein WH1" evidence="2">
    <location>
        <begin position="11"/>
        <end position="156"/>
    </location>
</feature>
<evidence type="ECO:0000259" key="2">
    <source>
        <dbReference type="Pfam" id="PF01051"/>
    </source>
</evidence>